<comment type="caution">
    <text evidence="5">The sequence shown here is derived from an EMBL/GenBank/DDBJ whole genome shotgun (WGS) entry which is preliminary data.</text>
</comment>
<keyword evidence="6" id="KW-1185">Reference proteome</keyword>
<dbReference type="Pfam" id="PF00015">
    <property type="entry name" value="MCPsignal"/>
    <property type="match status" value="1"/>
</dbReference>
<dbReference type="PANTHER" id="PTHR32089:SF114">
    <property type="entry name" value="METHYL-ACCEPTING CHEMOTAXIS PROTEIN MCPB"/>
    <property type="match status" value="1"/>
</dbReference>
<accession>A0A964BSQ8</accession>
<dbReference type="GO" id="GO:0016020">
    <property type="term" value="C:membrane"/>
    <property type="evidence" value="ECO:0007669"/>
    <property type="project" value="InterPro"/>
</dbReference>
<dbReference type="InterPro" id="IPR001638">
    <property type="entry name" value="Solute-binding_3/MltF_N"/>
</dbReference>
<evidence type="ECO:0000256" key="2">
    <source>
        <dbReference type="PROSITE-ProRule" id="PRU00284"/>
    </source>
</evidence>
<reference evidence="5" key="1">
    <citation type="journal article" date="2021" name="Antonie Van Leeuwenhoek">
        <title>Draft genome and description of Waterburya agarophytonicola gen. nov. sp. nov. (Pleurocapsales, Cyanobacteria): a seaweed symbiont.</title>
        <authorList>
            <person name="Bonthond G."/>
            <person name="Shalygin S."/>
            <person name="Bayer T."/>
            <person name="Weinberger F."/>
        </authorList>
    </citation>
    <scope>NUCLEOTIDE SEQUENCE</scope>
    <source>
        <strain evidence="5">KI4</strain>
    </source>
</reference>
<dbReference type="GO" id="GO:0007165">
    <property type="term" value="P:signal transduction"/>
    <property type="evidence" value="ECO:0007669"/>
    <property type="project" value="UniProtKB-KW"/>
</dbReference>
<evidence type="ECO:0000256" key="1">
    <source>
        <dbReference type="ARBA" id="ARBA00023224"/>
    </source>
</evidence>
<dbReference type="SMART" id="SM00062">
    <property type="entry name" value="PBPb"/>
    <property type="match status" value="1"/>
</dbReference>
<gene>
    <name evidence="5" type="ORF">I4641_10955</name>
</gene>
<dbReference type="Proteomes" id="UP000729733">
    <property type="component" value="Unassembled WGS sequence"/>
</dbReference>
<evidence type="ECO:0000259" key="4">
    <source>
        <dbReference type="PROSITE" id="PS50111"/>
    </source>
</evidence>
<feature type="coiled-coil region" evidence="3">
    <location>
        <begin position="387"/>
        <end position="432"/>
    </location>
</feature>
<dbReference type="Gene3D" id="1.10.287.950">
    <property type="entry name" value="Methyl-accepting chemotaxis protein"/>
    <property type="match status" value="1"/>
</dbReference>
<dbReference type="SUPFAM" id="SSF58104">
    <property type="entry name" value="Methyl-accepting chemotaxis protein (MCP) signaling domain"/>
    <property type="match status" value="1"/>
</dbReference>
<dbReference type="RefSeq" id="WP_229640559.1">
    <property type="nucleotide sequence ID" value="NZ_JADWDC010000023.1"/>
</dbReference>
<dbReference type="Gene3D" id="3.40.190.10">
    <property type="entry name" value="Periplasmic binding protein-like II"/>
    <property type="match status" value="2"/>
</dbReference>
<protein>
    <submittedName>
        <fullName evidence="5">PhnD/SsuA/transferrin family substrate-binding protein</fullName>
    </submittedName>
</protein>
<evidence type="ECO:0000256" key="3">
    <source>
        <dbReference type="SAM" id="Coils"/>
    </source>
</evidence>
<evidence type="ECO:0000313" key="6">
    <source>
        <dbReference type="Proteomes" id="UP000729733"/>
    </source>
</evidence>
<dbReference type="InterPro" id="IPR004089">
    <property type="entry name" value="MCPsignal_dom"/>
</dbReference>
<keyword evidence="1 2" id="KW-0807">Transducer</keyword>
<dbReference type="EMBL" id="JADWDC010000023">
    <property type="protein sequence ID" value="MCC0177496.1"/>
    <property type="molecule type" value="Genomic_DNA"/>
</dbReference>
<evidence type="ECO:0000313" key="5">
    <source>
        <dbReference type="EMBL" id="MCC0177496.1"/>
    </source>
</evidence>
<dbReference type="SMART" id="SM00283">
    <property type="entry name" value="MA"/>
    <property type="match status" value="1"/>
</dbReference>
<proteinExistence type="predicted"/>
<feature type="domain" description="Methyl-accepting transducer" evidence="4">
    <location>
        <begin position="476"/>
        <end position="712"/>
    </location>
</feature>
<dbReference type="SUPFAM" id="SSF53850">
    <property type="entry name" value="Periplasmic binding protein-like II"/>
    <property type="match status" value="1"/>
</dbReference>
<keyword evidence="3" id="KW-0175">Coiled coil</keyword>
<dbReference type="AlphaFoldDB" id="A0A964BSQ8"/>
<sequence length="750" mass="82289">MSFKNLQPKFYQATKILLSKTRSQILLISCGSLILPALLAPLAPISIKQLLFTNSISAVAQAQQSSTVNSTKTILKIGVLAKRGPEKVLSQWQPLAEYLSKNIPEYSFQIVPLNFEEIYQETEAKSIDFIIANSGMYVDFEAEYGANRIATLKNLRLGKPYTSFGGVILVRADRQDINTLKDLKGKTFMAVNQTSLGGWQMAWGVLKQQGIKPEKHFKELSFGDTHDAVVEAVLEGKVDAGTVRTDTLERMAAEGKIKLEDFRIINQQQDPSGQFPFVHSTPLYPEWPFAVAKGVPIEISEKVSAALLSMPKDSPAAIAAKSEGWTIPLNYRPVHELFLDLQIGPYEELGVITVSQLLRRFWYIPTLTFIGLVGTILYFQQRTLAQRQKSEAALAELNISLEESNKSLEVKAEEQRQEKEKLEEAIYTLLDEVSDATDGDLTVRANLDSLELSTVADLFNAIISSLQEIAIEAKQSSGQVGSSLKQSEVEILALAEQAIVEAQETRNTLISVEQMSQSIQVVAKNANRAEQIANDTYITAVESSSNMDLTVNSILNLRTTVKETANKMKRLGESSLQISQIVSFIEEIALKTNVLAINASAEADRAGEYGQGFIIIAEQVGTLAKQSTSAIQQIANIATTIQHETQEVSNVMESGNTEVVESARLVKASKESLNKVLEKSQAINQLMESISKATISQANTSQDVSNLMQKIASLSENTSESSKKVAQSIVATAEVAQKLESTVAQFKVAE</sequence>
<dbReference type="PROSITE" id="PS50111">
    <property type="entry name" value="CHEMOTAXIS_TRANSDUC_2"/>
    <property type="match status" value="1"/>
</dbReference>
<dbReference type="Pfam" id="PF12974">
    <property type="entry name" value="Phosphonate-bd"/>
    <property type="match status" value="1"/>
</dbReference>
<organism evidence="5 6">
    <name type="scientific">Waterburya agarophytonicola KI4</name>
    <dbReference type="NCBI Taxonomy" id="2874699"/>
    <lineage>
        <taxon>Bacteria</taxon>
        <taxon>Bacillati</taxon>
        <taxon>Cyanobacteriota</taxon>
        <taxon>Cyanophyceae</taxon>
        <taxon>Pleurocapsales</taxon>
        <taxon>Hyellaceae</taxon>
        <taxon>Waterburya</taxon>
        <taxon>Waterburya agarophytonicola</taxon>
    </lineage>
</organism>
<name>A0A964BSQ8_9CYAN</name>
<dbReference type="PANTHER" id="PTHR32089">
    <property type="entry name" value="METHYL-ACCEPTING CHEMOTAXIS PROTEIN MCPB"/>
    <property type="match status" value="1"/>
</dbReference>